<evidence type="ECO:0000256" key="2">
    <source>
        <dbReference type="ARBA" id="ARBA00022723"/>
    </source>
</evidence>
<keyword evidence="8" id="KW-0239">DNA-directed DNA polymerase</keyword>
<keyword evidence="9" id="KW-0233">DNA recombination</keyword>
<dbReference type="GO" id="GO:0003964">
    <property type="term" value="F:RNA-directed DNA polymerase activity"/>
    <property type="evidence" value="ECO:0007669"/>
    <property type="project" value="UniProtKB-KW"/>
</dbReference>
<dbReference type="InterPro" id="IPR039537">
    <property type="entry name" value="Retrotran_Ty1/copia-like"/>
</dbReference>
<evidence type="ECO:0000256" key="3">
    <source>
        <dbReference type="ARBA" id="ARBA00022759"/>
    </source>
</evidence>
<dbReference type="GO" id="GO:0046872">
    <property type="term" value="F:metal ion binding"/>
    <property type="evidence" value="ECO:0007669"/>
    <property type="project" value="UniProtKB-KW"/>
</dbReference>
<protein>
    <recommendedName>
        <fullName evidence="10">Integrase catalytic domain-containing protein</fullName>
    </recommendedName>
</protein>
<keyword evidence="6" id="KW-0229">DNA integration</keyword>
<organism evidence="11">
    <name type="scientific">Amphimedon queenslandica</name>
    <name type="common">Sponge</name>
    <dbReference type="NCBI Taxonomy" id="400682"/>
    <lineage>
        <taxon>Eukaryota</taxon>
        <taxon>Metazoa</taxon>
        <taxon>Porifera</taxon>
        <taxon>Demospongiae</taxon>
        <taxon>Heteroscleromorpha</taxon>
        <taxon>Haplosclerida</taxon>
        <taxon>Niphatidae</taxon>
        <taxon>Amphimedon</taxon>
    </lineage>
</organism>
<keyword evidence="8" id="KW-0808">Transferase</keyword>
<dbReference type="InterPro" id="IPR012337">
    <property type="entry name" value="RNaseH-like_sf"/>
</dbReference>
<dbReference type="GO" id="GO:0016787">
    <property type="term" value="F:hydrolase activity"/>
    <property type="evidence" value="ECO:0007669"/>
    <property type="project" value="UniProtKB-KW"/>
</dbReference>
<dbReference type="GO" id="GO:0015074">
    <property type="term" value="P:DNA integration"/>
    <property type="evidence" value="ECO:0007669"/>
    <property type="project" value="UniProtKB-KW"/>
</dbReference>
<proteinExistence type="predicted"/>
<dbReference type="Gene3D" id="3.30.420.10">
    <property type="entry name" value="Ribonuclease H-like superfamily/Ribonuclease H"/>
    <property type="match status" value="1"/>
</dbReference>
<dbReference type="GO" id="GO:0003676">
    <property type="term" value="F:nucleic acid binding"/>
    <property type="evidence" value="ECO:0007669"/>
    <property type="project" value="InterPro"/>
</dbReference>
<dbReference type="GO" id="GO:0003887">
    <property type="term" value="F:DNA-directed DNA polymerase activity"/>
    <property type="evidence" value="ECO:0007669"/>
    <property type="project" value="UniProtKB-KW"/>
</dbReference>
<accession>A0A1X7TGF9</accession>
<evidence type="ECO:0000256" key="7">
    <source>
        <dbReference type="ARBA" id="ARBA00022918"/>
    </source>
</evidence>
<evidence type="ECO:0000256" key="5">
    <source>
        <dbReference type="ARBA" id="ARBA00022842"/>
    </source>
</evidence>
<dbReference type="InterPro" id="IPR036397">
    <property type="entry name" value="RNaseH_sf"/>
</dbReference>
<keyword evidence="1" id="KW-0540">Nuclease</keyword>
<dbReference type="PANTHER" id="PTHR42648:SF11">
    <property type="entry name" value="TRANSPOSON TY4-P GAG-POL POLYPROTEIN"/>
    <property type="match status" value="1"/>
</dbReference>
<sequence>MSNCNFKTLRTDNGGDCTYREFNKHFKTVGIRHELTVPKTLEQIRVAERLNRTFMECVRAMLTDSQLPHKFWAEPLSTVVI</sequence>
<evidence type="ECO:0000256" key="6">
    <source>
        <dbReference type="ARBA" id="ARBA00022908"/>
    </source>
</evidence>
<dbReference type="SUPFAM" id="SSF53098">
    <property type="entry name" value="Ribonuclease H-like"/>
    <property type="match status" value="1"/>
</dbReference>
<keyword evidence="7" id="KW-0695">RNA-directed DNA polymerase</keyword>
<dbReference type="GO" id="GO:0004519">
    <property type="term" value="F:endonuclease activity"/>
    <property type="evidence" value="ECO:0007669"/>
    <property type="project" value="UniProtKB-KW"/>
</dbReference>
<evidence type="ECO:0000259" key="10">
    <source>
        <dbReference type="PROSITE" id="PS50994"/>
    </source>
</evidence>
<dbReference type="STRING" id="400682.A0A1X7TGF9"/>
<dbReference type="PANTHER" id="PTHR42648">
    <property type="entry name" value="TRANSPOSASE, PUTATIVE-RELATED"/>
    <property type="match status" value="1"/>
</dbReference>
<dbReference type="InParanoid" id="A0A1X7TGF9"/>
<keyword evidence="8" id="KW-0548">Nucleotidyltransferase</keyword>
<dbReference type="EnsemblMetazoa" id="Aqu2.1.13522_001">
    <property type="protein sequence ID" value="Aqu2.1.13522_001"/>
    <property type="gene ID" value="Aqu2.1.13522"/>
</dbReference>
<evidence type="ECO:0000313" key="11">
    <source>
        <dbReference type="EnsemblMetazoa" id="Aqu2.1.13522_001"/>
    </source>
</evidence>
<dbReference type="AlphaFoldDB" id="A0A1X7TGF9"/>
<reference evidence="11" key="1">
    <citation type="submission" date="2017-05" db="UniProtKB">
        <authorList>
            <consortium name="EnsemblMetazoa"/>
        </authorList>
    </citation>
    <scope>IDENTIFICATION</scope>
</reference>
<evidence type="ECO:0000256" key="8">
    <source>
        <dbReference type="ARBA" id="ARBA00022932"/>
    </source>
</evidence>
<evidence type="ECO:0000256" key="9">
    <source>
        <dbReference type="ARBA" id="ARBA00023172"/>
    </source>
</evidence>
<keyword evidence="4" id="KW-0378">Hydrolase</keyword>
<keyword evidence="3" id="KW-0255">Endonuclease</keyword>
<keyword evidence="2" id="KW-0479">Metal-binding</keyword>
<dbReference type="GO" id="GO:0006310">
    <property type="term" value="P:DNA recombination"/>
    <property type="evidence" value="ECO:0007669"/>
    <property type="project" value="UniProtKB-KW"/>
</dbReference>
<evidence type="ECO:0000256" key="1">
    <source>
        <dbReference type="ARBA" id="ARBA00022722"/>
    </source>
</evidence>
<keyword evidence="5" id="KW-0460">Magnesium</keyword>
<name>A0A1X7TGF9_AMPQE</name>
<evidence type="ECO:0000256" key="4">
    <source>
        <dbReference type="ARBA" id="ARBA00022801"/>
    </source>
</evidence>
<dbReference type="PROSITE" id="PS50994">
    <property type="entry name" value="INTEGRASE"/>
    <property type="match status" value="1"/>
</dbReference>
<dbReference type="InterPro" id="IPR001584">
    <property type="entry name" value="Integrase_cat-core"/>
</dbReference>
<feature type="domain" description="Integrase catalytic" evidence="10">
    <location>
        <begin position="1"/>
        <end position="81"/>
    </location>
</feature>